<sequence length="60" mass="6665">MSDGSDSRKSADSHFKQLRDDKTTEKSQKLEATRVKADVEKTARLKAARVAKAAETSKEK</sequence>
<evidence type="ECO:0000313" key="3">
    <source>
        <dbReference type="Proteomes" id="UP000469011"/>
    </source>
</evidence>
<comment type="caution">
    <text evidence="2">The sequence shown here is derived from an EMBL/GenBank/DDBJ whole genome shotgun (WGS) entry which is preliminary data.</text>
</comment>
<evidence type="ECO:0000313" key="2">
    <source>
        <dbReference type="EMBL" id="NDW05659.1"/>
    </source>
</evidence>
<dbReference type="AlphaFoldDB" id="A0A6N9T7D7"/>
<reference evidence="2 3" key="1">
    <citation type="submission" date="2020-01" db="EMBL/GenBank/DDBJ databases">
        <title>Jiella pacifica sp. nov.</title>
        <authorList>
            <person name="Xue Z."/>
            <person name="Zhu S."/>
            <person name="Chen J."/>
            <person name="Yang J."/>
        </authorList>
    </citation>
    <scope>NUCLEOTIDE SEQUENCE [LARGE SCALE GENOMIC DNA]</scope>
    <source>
        <strain evidence="2 3">40Bstr34</strain>
    </source>
</reference>
<dbReference type="EMBL" id="JAAAMG010000011">
    <property type="protein sequence ID" value="NDW05659.1"/>
    <property type="molecule type" value="Genomic_DNA"/>
</dbReference>
<organism evidence="2 3">
    <name type="scientific">Jiella pacifica</name>
    <dbReference type="NCBI Taxonomy" id="2696469"/>
    <lineage>
        <taxon>Bacteria</taxon>
        <taxon>Pseudomonadati</taxon>
        <taxon>Pseudomonadota</taxon>
        <taxon>Alphaproteobacteria</taxon>
        <taxon>Hyphomicrobiales</taxon>
        <taxon>Aurantimonadaceae</taxon>
        <taxon>Jiella</taxon>
    </lineage>
</organism>
<name>A0A6N9T7D7_9HYPH</name>
<dbReference type="RefSeq" id="WP_163463908.1">
    <property type="nucleotide sequence ID" value="NZ_JAAAMG010000011.1"/>
</dbReference>
<keyword evidence="3" id="KW-1185">Reference proteome</keyword>
<evidence type="ECO:0000256" key="1">
    <source>
        <dbReference type="SAM" id="MobiDB-lite"/>
    </source>
</evidence>
<gene>
    <name evidence="2" type="ORF">GTK09_14635</name>
</gene>
<dbReference type="Proteomes" id="UP000469011">
    <property type="component" value="Unassembled WGS sequence"/>
</dbReference>
<proteinExistence type="predicted"/>
<accession>A0A6N9T7D7</accession>
<feature type="region of interest" description="Disordered" evidence="1">
    <location>
        <begin position="1"/>
        <end position="38"/>
    </location>
</feature>
<protein>
    <submittedName>
        <fullName evidence="2">Uncharacterized protein</fullName>
    </submittedName>
</protein>